<evidence type="ECO:0000313" key="1">
    <source>
        <dbReference type="EMBL" id="KLU65787.1"/>
    </source>
</evidence>
<dbReference type="Proteomes" id="UP000036356">
    <property type="component" value="Unassembled WGS sequence"/>
</dbReference>
<evidence type="ECO:0000313" key="2">
    <source>
        <dbReference type="Proteomes" id="UP000036356"/>
    </source>
</evidence>
<dbReference type="AlphaFoldDB" id="A0A0J1FR62"/>
<dbReference type="STRING" id="476652.DEAC_c24170"/>
<accession>A0A0J1FR62</accession>
<dbReference type="RefSeq" id="WP_047810250.1">
    <property type="nucleotide sequence ID" value="NZ_LDZY01000007.1"/>
</dbReference>
<sequence>MSLLQVKYIYLRKNISTSSEDIDKVVYQAPFEGMFKVLFSNVTDCSFSIDMGKKLYFVKYKYSCNRNGDTAYLSIEIEGTPFQCARVLNEVNNLLTKGSHRKDYNIILSFDGISLYFCNKIYPKFNLFERKIRELIFSILVKTFGAKWYDSTISNELKEEMATKGLKKQSDLIERALYEMTIFQLETYLFAPYREVDSNTVIDNDLSQAEINKKTKEEIIKILDKCRPRCLWERFFEGSIQISNLQTNLEAIRFYRNCVAHSKYFYKGDYDNCNRLINRLLRQIDRAIHDIEVRRFNKIDIDESLSVFSGATALFYKEILENMTPAIKEITKNISKIQLNLHKITFDTPKIDPKIIFRLSQLSTSIKIDPEVHAKLISTISLPNVKLNIDTQSVLEASDALNKMIINKIDDNFIQEQE</sequence>
<proteinExistence type="predicted"/>
<gene>
    <name evidence="1" type="ORF">DEAC_c24170</name>
</gene>
<reference evidence="1 2" key="1">
    <citation type="submission" date="2015-06" db="EMBL/GenBank/DDBJ databases">
        <title>Draft genome of the moderately acidophilic sulfate reducer Candidatus Desulfosporosinus acididurans strain M1.</title>
        <authorList>
            <person name="Poehlein A."/>
            <person name="Petzsch P."/>
            <person name="Johnson B.D."/>
            <person name="Schloemann M."/>
            <person name="Daniel R."/>
            <person name="Muehling M."/>
        </authorList>
    </citation>
    <scope>NUCLEOTIDE SEQUENCE [LARGE SCALE GENOMIC DNA]</scope>
    <source>
        <strain evidence="1 2">M1</strain>
    </source>
</reference>
<dbReference type="PATRIC" id="fig|476652.3.peg.2513"/>
<organism evidence="1 2">
    <name type="scientific">Desulfosporosinus acididurans</name>
    <dbReference type="NCBI Taxonomy" id="476652"/>
    <lineage>
        <taxon>Bacteria</taxon>
        <taxon>Bacillati</taxon>
        <taxon>Bacillota</taxon>
        <taxon>Clostridia</taxon>
        <taxon>Eubacteriales</taxon>
        <taxon>Desulfitobacteriaceae</taxon>
        <taxon>Desulfosporosinus</taxon>
    </lineage>
</organism>
<evidence type="ECO:0008006" key="3">
    <source>
        <dbReference type="Google" id="ProtNLM"/>
    </source>
</evidence>
<keyword evidence="2" id="KW-1185">Reference proteome</keyword>
<comment type="caution">
    <text evidence="1">The sequence shown here is derived from an EMBL/GenBank/DDBJ whole genome shotgun (WGS) entry which is preliminary data.</text>
</comment>
<dbReference type="EMBL" id="LDZY01000007">
    <property type="protein sequence ID" value="KLU65787.1"/>
    <property type="molecule type" value="Genomic_DNA"/>
</dbReference>
<protein>
    <recommendedName>
        <fullName evidence="3">Apea-like HEPN domain-containing protein</fullName>
    </recommendedName>
</protein>
<name>A0A0J1FR62_9FIRM</name>